<evidence type="ECO:0000313" key="2">
    <source>
        <dbReference type="EMBL" id="KIL35873.1"/>
    </source>
</evidence>
<gene>
    <name evidence="2" type="ORF">SD71_10810</name>
</gene>
<dbReference type="RefSeq" id="WP_041062601.1">
    <property type="nucleotide sequence ID" value="NZ_JXAL01000016.1"/>
</dbReference>
<evidence type="ECO:0000313" key="3">
    <source>
        <dbReference type="Proteomes" id="UP000054526"/>
    </source>
</evidence>
<feature type="region of interest" description="Disordered" evidence="1">
    <location>
        <begin position="322"/>
        <end position="341"/>
    </location>
</feature>
<accession>A0ABR5A541</accession>
<proteinExistence type="predicted"/>
<comment type="caution">
    <text evidence="2">The sequence shown here is derived from an EMBL/GenBank/DDBJ whole genome shotgun (WGS) entry which is preliminary data.</text>
</comment>
<sequence length="464" mass="50974">MAAMTPEQITAELTRKAASGVTKASSAANQTQLDGIIKSRTDAANAVTAPPTNDTVSPTADMETKLNDAINLRKTAELDAIRRERDAALQGLNKTETQTKQNAYDNRNQADVVAMQNAQRLRQSMADMGLLNSGDNLTAQAQGNAQRQGAIGSINRDESNMLTDISERRALLNNQAAGQESGLTSRLEADRLDRMIDIQRFGIDDQFRRDQFGWQKQTDTAALTGNFNGQRTIQGQTFDRSKFESDRAYDYQVGRDKVEDQRWQKEFDYRVKQDGIQSAIAWYNAKTSRQSSNNASSNASFSKLIDIWGASGKAPAGLESFGIQPGQPYKPDSNGNPGGISKEMMSEMDGLYTGLSSNQISPSQAKAEIDGRERMGLITPQDATAMRSFVQKFSEGGSGGKPQVVQSNLAGMTGDQLLKVWETDPTGKSAGRGMYDWRSWIKDPRGQQAGVTFEMWKDQFGPRM</sequence>
<organism evidence="2 3">
    <name type="scientific">Cohnella kolymensis</name>
    <dbReference type="NCBI Taxonomy" id="1590652"/>
    <lineage>
        <taxon>Bacteria</taxon>
        <taxon>Bacillati</taxon>
        <taxon>Bacillota</taxon>
        <taxon>Bacilli</taxon>
        <taxon>Bacillales</taxon>
        <taxon>Paenibacillaceae</taxon>
        <taxon>Cohnella</taxon>
    </lineage>
</organism>
<name>A0ABR5A541_9BACL</name>
<keyword evidence="3" id="KW-1185">Reference proteome</keyword>
<dbReference type="EMBL" id="JXAL01000016">
    <property type="protein sequence ID" value="KIL35873.1"/>
    <property type="molecule type" value="Genomic_DNA"/>
</dbReference>
<protein>
    <submittedName>
        <fullName evidence="2">Uncharacterized protein</fullName>
    </submittedName>
</protein>
<evidence type="ECO:0000256" key="1">
    <source>
        <dbReference type="SAM" id="MobiDB-lite"/>
    </source>
</evidence>
<reference evidence="2 3" key="1">
    <citation type="submission" date="2014-12" db="EMBL/GenBank/DDBJ databases">
        <title>Draft genome sequence of Cohnella kolymensis strain B-2846.</title>
        <authorList>
            <person name="Karlyshev A.V."/>
            <person name="Kudryashova E.B."/>
        </authorList>
    </citation>
    <scope>NUCLEOTIDE SEQUENCE [LARGE SCALE GENOMIC DNA]</scope>
    <source>
        <strain evidence="2 3">VKM B-2846</strain>
    </source>
</reference>
<dbReference type="Proteomes" id="UP000054526">
    <property type="component" value="Unassembled WGS sequence"/>
</dbReference>